<dbReference type="AlphaFoldDB" id="A0A1R3H306"/>
<reference evidence="1 2" key="1">
    <citation type="submission" date="2013-09" db="EMBL/GenBank/DDBJ databases">
        <title>Corchorus capsularis genome sequencing.</title>
        <authorList>
            <person name="Alam M."/>
            <person name="Haque M.S."/>
            <person name="Islam M.S."/>
            <person name="Emdad E.M."/>
            <person name="Islam M.M."/>
            <person name="Ahmed B."/>
            <person name="Halim A."/>
            <person name="Hossen Q.M.M."/>
            <person name="Hossain M.Z."/>
            <person name="Ahmed R."/>
            <person name="Khan M.M."/>
            <person name="Islam R."/>
            <person name="Rashid M.M."/>
            <person name="Khan S.A."/>
            <person name="Rahman M.S."/>
            <person name="Alam M."/>
        </authorList>
    </citation>
    <scope>NUCLEOTIDE SEQUENCE [LARGE SCALE GENOMIC DNA]</scope>
    <source>
        <strain evidence="2">cv. CVL-1</strain>
        <tissue evidence="1">Whole seedling</tissue>
    </source>
</reference>
<keyword evidence="2" id="KW-1185">Reference proteome</keyword>
<dbReference type="Gramene" id="OMO64626">
    <property type="protein sequence ID" value="OMO64626"/>
    <property type="gene ID" value="CCACVL1_21635"/>
</dbReference>
<dbReference type="EMBL" id="AWWV01012748">
    <property type="protein sequence ID" value="OMO64626.1"/>
    <property type="molecule type" value="Genomic_DNA"/>
</dbReference>
<evidence type="ECO:0000313" key="1">
    <source>
        <dbReference type="EMBL" id="OMO64626.1"/>
    </source>
</evidence>
<gene>
    <name evidence="1" type="ORF">CCACVL1_21635</name>
</gene>
<proteinExistence type="predicted"/>
<protein>
    <submittedName>
        <fullName evidence="1">Uncharacterized protein</fullName>
    </submittedName>
</protein>
<name>A0A1R3H306_COCAP</name>
<organism evidence="1 2">
    <name type="scientific">Corchorus capsularis</name>
    <name type="common">Jute</name>
    <dbReference type="NCBI Taxonomy" id="210143"/>
    <lineage>
        <taxon>Eukaryota</taxon>
        <taxon>Viridiplantae</taxon>
        <taxon>Streptophyta</taxon>
        <taxon>Embryophyta</taxon>
        <taxon>Tracheophyta</taxon>
        <taxon>Spermatophyta</taxon>
        <taxon>Magnoliopsida</taxon>
        <taxon>eudicotyledons</taxon>
        <taxon>Gunneridae</taxon>
        <taxon>Pentapetalae</taxon>
        <taxon>rosids</taxon>
        <taxon>malvids</taxon>
        <taxon>Malvales</taxon>
        <taxon>Malvaceae</taxon>
        <taxon>Grewioideae</taxon>
        <taxon>Apeibeae</taxon>
        <taxon>Corchorus</taxon>
    </lineage>
</organism>
<evidence type="ECO:0000313" key="2">
    <source>
        <dbReference type="Proteomes" id="UP000188268"/>
    </source>
</evidence>
<accession>A0A1R3H306</accession>
<comment type="caution">
    <text evidence="1">The sequence shown here is derived from an EMBL/GenBank/DDBJ whole genome shotgun (WGS) entry which is preliminary data.</text>
</comment>
<sequence>MGRPLCQVFVRQPSLTVFLLFSSRRRNGADVACHVMPRRTTGPCPANPTR</sequence>
<dbReference type="Proteomes" id="UP000188268">
    <property type="component" value="Unassembled WGS sequence"/>
</dbReference>